<dbReference type="AlphaFoldDB" id="A0A1M5AN00"/>
<dbReference type="OrthoDB" id="2111735at2"/>
<keyword evidence="2" id="KW-1185">Reference proteome</keyword>
<dbReference type="EMBL" id="FQUU01000009">
    <property type="protein sequence ID" value="SHF31648.1"/>
    <property type="molecule type" value="Genomic_DNA"/>
</dbReference>
<organism evidence="1 2">
    <name type="scientific">Flavisolibacter ginsengisoli DSM 18119</name>
    <dbReference type="NCBI Taxonomy" id="1121884"/>
    <lineage>
        <taxon>Bacteria</taxon>
        <taxon>Pseudomonadati</taxon>
        <taxon>Bacteroidota</taxon>
        <taxon>Chitinophagia</taxon>
        <taxon>Chitinophagales</taxon>
        <taxon>Chitinophagaceae</taxon>
        <taxon>Flavisolibacter</taxon>
    </lineage>
</organism>
<dbReference type="STRING" id="1121884.SAMN02745131_02289"/>
<dbReference type="Proteomes" id="UP000184048">
    <property type="component" value="Unassembled WGS sequence"/>
</dbReference>
<accession>A0A1M5AN00</accession>
<dbReference type="InterPro" id="IPR014958">
    <property type="entry name" value="DGC"/>
</dbReference>
<dbReference type="RefSeq" id="WP_072835625.1">
    <property type="nucleotide sequence ID" value="NZ_FQUU01000009.1"/>
</dbReference>
<sequence length="133" mass="14461">MKHTEEKLPLVYSCSGCSSSAQMANYLAVQLDRQGVAEMSCIAGVGGNVKKLVKTATSGRKIIVIDGCPLACSKHCLENHAVNADLYFDLSLMGVSKKLHEDFCHLQAKALLIQLKQVIDPSFKKSRLNSIPL</sequence>
<dbReference type="PIRSF" id="PIRSF037181">
    <property type="entry name" value="DGC"/>
    <property type="match status" value="1"/>
</dbReference>
<protein>
    <submittedName>
        <fullName evidence="1">Uncharacterized protein, contains metal-binding DGC domain</fullName>
    </submittedName>
</protein>
<evidence type="ECO:0000313" key="2">
    <source>
        <dbReference type="Proteomes" id="UP000184048"/>
    </source>
</evidence>
<evidence type="ECO:0000313" key="1">
    <source>
        <dbReference type="EMBL" id="SHF31648.1"/>
    </source>
</evidence>
<proteinExistence type="predicted"/>
<dbReference type="Pfam" id="PF08859">
    <property type="entry name" value="DGC"/>
    <property type="match status" value="1"/>
</dbReference>
<gene>
    <name evidence="1" type="ORF">SAMN02745131_02289</name>
</gene>
<name>A0A1M5AN00_9BACT</name>
<reference evidence="1 2" key="1">
    <citation type="submission" date="2016-11" db="EMBL/GenBank/DDBJ databases">
        <authorList>
            <person name="Jaros S."/>
            <person name="Januszkiewicz K."/>
            <person name="Wedrychowicz H."/>
        </authorList>
    </citation>
    <scope>NUCLEOTIDE SEQUENCE [LARGE SCALE GENOMIC DNA]</scope>
    <source>
        <strain evidence="1 2">DSM 18119</strain>
    </source>
</reference>